<proteinExistence type="predicted"/>
<evidence type="ECO:0000313" key="1">
    <source>
        <dbReference type="EMBL" id="CAK0788431.1"/>
    </source>
</evidence>
<dbReference type="Proteomes" id="UP001189429">
    <property type="component" value="Unassembled WGS sequence"/>
</dbReference>
<name>A0ABN9PBF1_9DINO</name>
<dbReference type="EMBL" id="CAUYUJ010000051">
    <property type="protein sequence ID" value="CAK0788431.1"/>
    <property type="molecule type" value="Genomic_DNA"/>
</dbReference>
<evidence type="ECO:0000313" key="2">
    <source>
        <dbReference type="Proteomes" id="UP001189429"/>
    </source>
</evidence>
<comment type="caution">
    <text evidence="1">The sequence shown here is derived from an EMBL/GenBank/DDBJ whole genome shotgun (WGS) entry which is preliminary data.</text>
</comment>
<gene>
    <name evidence="1" type="ORF">PCOR1329_LOCUS322</name>
</gene>
<feature type="non-terminal residue" evidence="1">
    <location>
        <position position="60"/>
    </location>
</feature>
<sequence length="60" mass="6676">MICATSDRSGTQTELEAVQKYLDSLHSGCDETTEPYEEQVRRRTSEIAGLKEALSILEGE</sequence>
<protein>
    <submittedName>
        <fullName evidence="1">Uncharacterized protein</fullName>
    </submittedName>
</protein>
<keyword evidence="2" id="KW-1185">Reference proteome</keyword>
<reference evidence="1" key="1">
    <citation type="submission" date="2023-10" db="EMBL/GenBank/DDBJ databases">
        <authorList>
            <person name="Chen Y."/>
            <person name="Shah S."/>
            <person name="Dougan E. K."/>
            <person name="Thang M."/>
            <person name="Chan C."/>
        </authorList>
    </citation>
    <scope>NUCLEOTIDE SEQUENCE [LARGE SCALE GENOMIC DNA]</scope>
</reference>
<accession>A0ABN9PBF1</accession>
<organism evidence="1 2">
    <name type="scientific">Prorocentrum cordatum</name>
    <dbReference type="NCBI Taxonomy" id="2364126"/>
    <lineage>
        <taxon>Eukaryota</taxon>
        <taxon>Sar</taxon>
        <taxon>Alveolata</taxon>
        <taxon>Dinophyceae</taxon>
        <taxon>Prorocentrales</taxon>
        <taxon>Prorocentraceae</taxon>
        <taxon>Prorocentrum</taxon>
    </lineage>
</organism>